<dbReference type="AlphaFoldDB" id="A0A815HP92"/>
<evidence type="ECO:0000256" key="2">
    <source>
        <dbReference type="ARBA" id="ARBA00022771"/>
    </source>
</evidence>
<evidence type="ECO:0000259" key="4">
    <source>
        <dbReference type="Pfam" id="PF04500"/>
    </source>
</evidence>
<evidence type="ECO:0000256" key="1">
    <source>
        <dbReference type="ARBA" id="ARBA00022723"/>
    </source>
</evidence>
<keyword evidence="1" id="KW-0479">Metal-binding</keyword>
<name>A0A815HP92_9BILA</name>
<keyword evidence="7" id="KW-1185">Reference proteome</keyword>
<evidence type="ECO:0000313" key="6">
    <source>
        <dbReference type="EMBL" id="CAF4232997.1"/>
    </source>
</evidence>
<dbReference type="Gene3D" id="2.20.25.240">
    <property type="match status" value="1"/>
</dbReference>
<dbReference type="Proteomes" id="UP000663829">
    <property type="component" value="Unassembled WGS sequence"/>
</dbReference>
<reference evidence="5" key="1">
    <citation type="submission" date="2021-02" db="EMBL/GenBank/DDBJ databases">
        <authorList>
            <person name="Nowell W R."/>
        </authorList>
    </citation>
    <scope>NUCLEOTIDE SEQUENCE</scope>
</reference>
<dbReference type="EMBL" id="CAJOBC010068014">
    <property type="protein sequence ID" value="CAF4232997.1"/>
    <property type="molecule type" value="Genomic_DNA"/>
</dbReference>
<dbReference type="InterPro" id="IPR007588">
    <property type="entry name" value="Znf_FLYWCH"/>
</dbReference>
<dbReference type="GO" id="GO:0008270">
    <property type="term" value="F:zinc ion binding"/>
    <property type="evidence" value="ECO:0007669"/>
    <property type="project" value="UniProtKB-KW"/>
</dbReference>
<keyword evidence="2" id="KW-0863">Zinc-finger</keyword>
<dbReference type="OrthoDB" id="10024527at2759"/>
<dbReference type="Pfam" id="PF04500">
    <property type="entry name" value="FLYWCH"/>
    <property type="match status" value="1"/>
</dbReference>
<feature type="domain" description="FLYWCH-type" evidence="4">
    <location>
        <begin position="8"/>
        <end position="67"/>
    </location>
</feature>
<gene>
    <name evidence="5" type="ORF">GPM918_LOCUS31219</name>
    <name evidence="6" type="ORF">SRO942_LOCUS31855</name>
</gene>
<evidence type="ECO:0000256" key="3">
    <source>
        <dbReference type="ARBA" id="ARBA00022833"/>
    </source>
</evidence>
<protein>
    <recommendedName>
        <fullName evidence="4">FLYWCH-type domain-containing protein</fullName>
    </recommendedName>
</protein>
<sequence>MTTFTLSTTQKNKPLLLCKGFTHTLDKTSDDKTYWKCEHAQTLKCKGRAHTNYINTIMLYETDNHNHPESAVSSAIRIFEEKIRRAVHCNETTQSIIDNRLTNLSDAAVARLLWNPKSIMMDFERAAINAFGGSFTTTTNPSTMSGCFFHLQNNIQHKVQELGLKTNYEQDPVFAHNVSIIAAHAFLQPADVSQGFDDLHNSSPPMLHPLLDYFEDTYIGRQRSQGRSKPMFSVEFWNMHQRTTDLSMRTNNSAEA</sequence>
<keyword evidence="3" id="KW-0862">Zinc</keyword>
<organism evidence="5 7">
    <name type="scientific">Didymodactylos carnosus</name>
    <dbReference type="NCBI Taxonomy" id="1234261"/>
    <lineage>
        <taxon>Eukaryota</taxon>
        <taxon>Metazoa</taxon>
        <taxon>Spiralia</taxon>
        <taxon>Gnathifera</taxon>
        <taxon>Rotifera</taxon>
        <taxon>Eurotatoria</taxon>
        <taxon>Bdelloidea</taxon>
        <taxon>Philodinida</taxon>
        <taxon>Philodinidae</taxon>
        <taxon>Didymodactylos</taxon>
    </lineage>
</organism>
<evidence type="ECO:0000313" key="7">
    <source>
        <dbReference type="Proteomes" id="UP000663829"/>
    </source>
</evidence>
<evidence type="ECO:0000313" key="5">
    <source>
        <dbReference type="EMBL" id="CAF1357643.1"/>
    </source>
</evidence>
<comment type="caution">
    <text evidence="5">The sequence shown here is derived from an EMBL/GenBank/DDBJ whole genome shotgun (WGS) entry which is preliminary data.</text>
</comment>
<dbReference type="EMBL" id="CAJNOQ010015233">
    <property type="protein sequence ID" value="CAF1357643.1"/>
    <property type="molecule type" value="Genomic_DNA"/>
</dbReference>
<accession>A0A815HP92</accession>
<proteinExistence type="predicted"/>
<dbReference type="Proteomes" id="UP000681722">
    <property type="component" value="Unassembled WGS sequence"/>
</dbReference>